<dbReference type="EMBL" id="KV009173">
    <property type="protein sequence ID" value="KZV29770.1"/>
    <property type="molecule type" value="Genomic_DNA"/>
</dbReference>
<evidence type="ECO:0000313" key="1">
    <source>
        <dbReference type="EMBL" id="KZV29770.1"/>
    </source>
</evidence>
<organism evidence="1 2">
    <name type="scientific">Dorcoceras hygrometricum</name>
    <dbReference type="NCBI Taxonomy" id="472368"/>
    <lineage>
        <taxon>Eukaryota</taxon>
        <taxon>Viridiplantae</taxon>
        <taxon>Streptophyta</taxon>
        <taxon>Embryophyta</taxon>
        <taxon>Tracheophyta</taxon>
        <taxon>Spermatophyta</taxon>
        <taxon>Magnoliopsida</taxon>
        <taxon>eudicotyledons</taxon>
        <taxon>Gunneridae</taxon>
        <taxon>Pentapetalae</taxon>
        <taxon>asterids</taxon>
        <taxon>lamiids</taxon>
        <taxon>Lamiales</taxon>
        <taxon>Gesneriaceae</taxon>
        <taxon>Didymocarpoideae</taxon>
        <taxon>Trichosporeae</taxon>
        <taxon>Loxocarpinae</taxon>
        <taxon>Dorcoceras</taxon>
    </lineage>
</organism>
<evidence type="ECO:0000313" key="2">
    <source>
        <dbReference type="Proteomes" id="UP000250235"/>
    </source>
</evidence>
<protein>
    <submittedName>
        <fullName evidence="1">Uncharacterized protein</fullName>
    </submittedName>
</protein>
<dbReference type="Proteomes" id="UP000250235">
    <property type="component" value="Unassembled WGS sequence"/>
</dbReference>
<name>A0A2Z7B7Q4_9LAMI</name>
<proteinExistence type="predicted"/>
<reference evidence="1 2" key="1">
    <citation type="journal article" date="2015" name="Proc. Natl. Acad. Sci. U.S.A.">
        <title>The resurrection genome of Boea hygrometrica: A blueprint for survival of dehydration.</title>
        <authorList>
            <person name="Xiao L."/>
            <person name="Yang G."/>
            <person name="Zhang L."/>
            <person name="Yang X."/>
            <person name="Zhao S."/>
            <person name="Ji Z."/>
            <person name="Zhou Q."/>
            <person name="Hu M."/>
            <person name="Wang Y."/>
            <person name="Chen M."/>
            <person name="Xu Y."/>
            <person name="Jin H."/>
            <person name="Xiao X."/>
            <person name="Hu G."/>
            <person name="Bao F."/>
            <person name="Hu Y."/>
            <person name="Wan P."/>
            <person name="Li L."/>
            <person name="Deng X."/>
            <person name="Kuang T."/>
            <person name="Xiang C."/>
            <person name="Zhu J.K."/>
            <person name="Oliver M.J."/>
            <person name="He Y."/>
        </authorList>
    </citation>
    <scope>NUCLEOTIDE SEQUENCE [LARGE SCALE GENOMIC DNA]</scope>
    <source>
        <strain evidence="2">cv. XS01</strain>
    </source>
</reference>
<keyword evidence="2" id="KW-1185">Reference proteome</keyword>
<sequence>MRAFVRAACGERRARARMSRTMACDAAPTGRRPCATPPPHLHELVDQVAAPCAHVAHGGAHGVRRSGCTCAGGDAPPLRRLRGGEATTVFDF</sequence>
<accession>A0A2Z7B7Q4</accession>
<gene>
    <name evidence="1" type="ORF">F511_17613</name>
</gene>
<dbReference type="AlphaFoldDB" id="A0A2Z7B7Q4"/>